<dbReference type="InterPro" id="IPR052220">
    <property type="entry name" value="METTL25"/>
</dbReference>
<organism evidence="2 3">
    <name type="scientific">Physocladia obscura</name>
    <dbReference type="NCBI Taxonomy" id="109957"/>
    <lineage>
        <taxon>Eukaryota</taxon>
        <taxon>Fungi</taxon>
        <taxon>Fungi incertae sedis</taxon>
        <taxon>Chytridiomycota</taxon>
        <taxon>Chytridiomycota incertae sedis</taxon>
        <taxon>Chytridiomycetes</taxon>
        <taxon>Chytridiales</taxon>
        <taxon>Chytriomycetaceae</taxon>
        <taxon>Physocladia</taxon>
    </lineage>
</organism>
<dbReference type="PANTHER" id="PTHR12496">
    <property type="entry name" value="CGI-41 METHYLTRANSFERASE"/>
    <property type="match status" value="1"/>
</dbReference>
<sequence>MRKFCRLPIDFNPLTANCTADEHSTAAKKYAAELAKFLSTPQYLSLATVHTYDMVVDDFFSNSLPAEWRSLADLDKFNQTDFVTLIKEGAIAKQWPDSFKTFAQDCLKLALPRAVDLSGDFGECLNGVDALIERKDTVSAGMSRKKLYEVERFSKVIIDMIENSDHQESTTIIDIGAGQGYLTHRLTTCRPCVAIDFDQIQTVGSKKRGADIKKGKFGDTRHSNFSNKKSAPRKEIIYKTLNVDAESLQNLVSDLSSSNSIDGSDTNFMLVGLHACGDLSSSAILGAFQKCPEVKFVAIVPCCYNLLTEPVQPLENPLSVPPKTTATTFGFPISTHVRELCATHHLTLGHKARNLACQNFETFSREDVVTNMRAHFKRSLFSALLSHFKIDTTIKTTGEHNEYCECTEEAQLCRVPKSERKYHKFRLNKVSAAARGGGFVEYAVEALKCIGLEDRISDKDIRDFLELPQFVNAERENFVMLCARSLLSRVLESFLLMDRAVFLLEMDELSRILGGASGINGIRFSMLNLFDLTESPRNMVFVAEKIASSDRKQQS</sequence>
<reference evidence="2" key="1">
    <citation type="submission" date="2020-05" db="EMBL/GenBank/DDBJ databases">
        <title>Phylogenomic resolution of chytrid fungi.</title>
        <authorList>
            <person name="Stajich J.E."/>
            <person name="Amses K."/>
            <person name="Simmons R."/>
            <person name="Seto K."/>
            <person name="Myers J."/>
            <person name="Bonds A."/>
            <person name="Quandt C.A."/>
            <person name="Barry K."/>
            <person name="Liu P."/>
            <person name="Grigoriev I."/>
            <person name="Longcore J.E."/>
            <person name="James T.Y."/>
        </authorList>
    </citation>
    <scope>NUCLEOTIDE SEQUENCE</scope>
    <source>
        <strain evidence="2">JEL0513</strain>
    </source>
</reference>
<name>A0AAD5XFY6_9FUNG</name>
<proteinExistence type="predicted"/>
<dbReference type="Proteomes" id="UP001211907">
    <property type="component" value="Unassembled WGS sequence"/>
</dbReference>
<keyword evidence="3" id="KW-1185">Reference proteome</keyword>
<evidence type="ECO:0000313" key="2">
    <source>
        <dbReference type="EMBL" id="KAJ3134530.1"/>
    </source>
</evidence>
<gene>
    <name evidence="2" type="ORF">HK100_003522</name>
</gene>
<dbReference type="InterPro" id="IPR025714">
    <property type="entry name" value="Methyltranfer_dom"/>
</dbReference>
<accession>A0AAD5XFY6</accession>
<feature type="domain" description="Methyltransferase" evidence="1">
    <location>
        <begin position="145"/>
        <end position="309"/>
    </location>
</feature>
<dbReference type="Pfam" id="PF13679">
    <property type="entry name" value="Methyltransf_32"/>
    <property type="match status" value="1"/>
</dbReference>
<dbReference type="AlphaFoldDB" id="A0AAD5XFY6"/>
<comment type="caution">
    <text evidence="2">The sequence shown here is derived from an EMBL/GenBank/DDBJ whole genome shotgun (WGS) entry which is preliminary data.</text>
</comment>
<evidence type="ECO:0000259" key="1">
    <source>
        <dbReference type="Pfam" id="PF13679"/>
    </source>
</evidence>
<dbReference type="EMBL" id="JADGJH010000189">
    <property type="protein sequence ID" value="KAJ3134530.1"/>
    <property type="molecule type" value="Genomic_DNA"/>
</dbReference>
<dbReference type="PANTHER" id="PTHR12496:SF0">
    <property type="entry name" value="METHYLTRANSFERASE DOMAIN-CONTAINING PROTEIN"/>
    <property type="match status" value="1"/>
</dbReference>
<protein>
    <recommendedName>
        <fullName evidence="1">Methyltransferase domain-containing protein</fullName>
    </recommendedName>
</protein>
<evidence type="ECO:0000313" key="3">
    <source>
        <dbReference type="Proteomes" id="UP001211907"/>
    </source>
</evidence>